<comment type="caution">
    <text evidence="2">The sequence shown here is derived from an EMBL/GenBank/DDBJ whole genome shotgun (WGS) entry which is preliminary data.</text>
</comment>
<evidence type="ECO:0000313" key="3">
    <source>
        <dbReference type="Proteomes" id="UP000598196"/>
    </source>
</evidence>
<feature type="signal peptide" evidence="1">
    <location>
        <begin position="1"/>
        <end position="22"/>
    </location>
</feature>
<dbReference type="RefSeq" id="WP_146285307.1">
    <property type="nucleotide sequence ID" value="NZ_BMLP01000001.1"/>
</dbReference>
<name>A0A918DBQ2_9RHOB</name>
<keyword evidence="3" id="KW-1185">Reference proteome</keyword>
<evidence type="ECO:0000256" key="1">
    <source>
        <dbReference type="SAM" id="SignalP"/>
    </source>
</evidence>
<dbReference type="AlphaFoldDB" id="A0A918DBQ2"/>
<proteinExistence type="predicted"/>
<gene>
    <name evidence="2" type="ORF">GCM10010991_09440</name>
</gene>
<dbReference type="OrthoDB" id="7304934at2"/>
<dbReference type="Proteomes" id="UP000598196">
    <property type="component" value="Unassembled WGS sequence"/>
</dbReference>
<evidence type="ECO:0000313" key="2">
    <source>
        <dbReference type="EMBL" id="GGO27565.1"/>
    </source>
</evidence>
<feature type="chain" id="PRO_5036781431" evidence="1">
    <location>
        <begin position="23"/>
        <end position="135"/>
    </location>
</feature>
<sequence>MRHHLVHLALALTLAQALPLGAEPTIGAAEFDAYVTGKTLTYAEGGQIFGTEEYLPGRRVRWAFTGDICQYGTWYEENGQICFVYEHDPTPQCWTFWQGTNGLRARFAGDPEGRELTEVQNSDEPLICAGPDVGV</sequence>
<keyword evidence="1" id="KW-0732">Signal</keyword>
<organism evidence="2 3">
    <name type="scientific">Gemmobacter aquaticus</name>
    <dbReference type="NCBI Taxonomy" id="490185"/>
    <lineage>
        <taxon>Bacteria</taxon>
        <taxon>Pseudomonadati</taxon>
        <taxon>Pseudomonadota</taxon>
        <taxon>Alphaproteobacteria</taxon>
        <taxon>Rhodobacterales</taxon>
        <taxon>Paracoccaceae</taxon>
        <taxon>Gemmobacter</taxon>
    </lineage>
</organism>
<reference evidence="2 3" key="1">
    <citation type="journal article" date="2014" name="Int. J. Syst. Evol. Microbiol.">
        <title>Complete genome sequence of Corynebacterium casei LMG S-19264T (=DSM 44701T), isolated from a smear-ripened cheese.</title>
        <authorList>
            <consortium name="US DOE Joint Genome Institute (JGI-PGF)"/>
            <person name="Walter F."/>
            <person name="Albersmeier A."/>
            <person name="Kalinowski J."/>
            <person name="Ruckert C."/>
        </authorList>
    </citation>
    <scope>NUCLEOTIDE SEQUENCE [LARGE SCALE GENOMIC DNA]</scope>
    <source>
        <strain evidence="2 3">CGMCC 1.7029</strain>
    </source>
</reference>
<accession>A0A918DBQ2</accession>
<protein>
    <submittedName>
        <fullName evidence="2">Uncharacterized protein</fullName>
    </submittedName>
</protein>
<dbReference type="EMBL" id="BMLP01000001">
    <property type="protein sequence ID" value="GGO27565.1"/>
    <property type="molecule type" value="Genomic_DNA"/>
</dbReference>